<feature type="compositionally biased region" description="Low complexity" evidence="1">
    <location>
        <begin position="135"/>
        <end position="152"/>
    </location>
</feature>
<gene>
    <name evidence="3" type="ORF">OSB04_019819</name>
</gene>
<proteinExistence type="predicted"/>
<accession>A0AA38T4H9</accession>
<reference evidence="3" key="1">
    <citation type="submission" date="2023-03" db="EMBL/GenBank/DDBJ databases">
        <title>Chromosome-scale reference genome and RAD-based genetic map of yellow starthistle (Centaurea solstitialis) reveal putative structural variation and QTLs associated with invader traits.</title>
        <authorList>
            <person name="Reatini B."/>
            <person name="Cang F.A."/>
            <person name="Jiang Q."/>
            <person name="Mckibben M.T.W."/>
            <person name="Barker M.S."/>
            <person name="Rieseberg L.H."/>
            <person name="Dlugosch K.M."/>
        </authorList>
    </citation>
    <scope>NUCLEOTIDE SEQUENCE</scope>
    <source>
        <strain evidence="3">CAN-66</strain>
        <tissue evidence="3">Leaf</tissue>
    </source>
</reference>
<feature type="compositionally biased region" description="Polar residues" evidence="1">
    <location>
        <begin position="62"/>
        <end position="82"/>
    </location>
</feature>
<evidence type="ECO:0000313" key="4">
    <source>
        <dbReference type="Proteomes" id="UP001172457"/>
    </source>
</evidence>
<sequence>MKCLLWLLSQILMLPKCCSSNGFAFQKNSFEANKPKQDDKDDQVPDHPEGEKDGAAQKKRSTGVTIVQSARTLFSKPSTGKDTSAKDKGKGKQVQEATLVDPTEAEKADLARAIKLSRVEALASAGKTGIIVKSGEGTSTKPPTEETSTEAATTRRVDEILGHMDQIPREQIWHIGVTTIKEILLWKYANRDSEPLYDPVLTGMPNLDGKYKFVLMTLPKEQEFSNVPIAELNTILSRTMLNKSILYAQYVVKRKYGNLYAFSDADLHNLCVYDLLFLHKILSKYVETGKTLESRKTYVDSLNRLRDVMRAQVIYHSQLDFDIGMWLEQERLYISPPLNRPIWILHMHHNTIVHNPSFGFIYDYNGDVGFLDPELVQLNEVSPLAIKSNPYVAEMLFDQWNWVFKRTLLIKKARPVLQKTKFTEVFHRGCKFVHVNNDRTSVKPDRCSVDPNLCDISLPLLDDYLLVHLT</sequence>
<evidence type="ECO:0000256" key="1">
    <source>
        <dbReference type="SAM" id="MobiDB-lite"/>
    </source>
</evidence>
<name>A0AA38T4H9_9ASTR</name>
<dbReference type="Proteomes" id="UP001172457">
    <property type="component" value="Chromosome 5"/>
</dbReference>
<feature type="chain" id="PRO_5041290717" evidence="2">
    <location>
        <begin position="20"/>
        <end position="470"/>
    </location>
</feature>
<feature type="region of interest" description="Disordered" evidence="1">
    <location>
        <begin position="31"/>
        <end position="100"/>
    </location>
</feature>
<protein>
    <submittedName>
        <fullName evidence="3">Uncharacterized protein</fullName>
    </submittedName>
</protein>
<feature type="region of interest" description="Disordered" evidence="1">
    <location>
        <begin position="133"/>
        <end position="152"/>
    </location>
</feature>
<keyword evidence="2" id="KW-0732">Signal</keyword>
<evidence type="ECO:0000313" key="3">
    <source>
        <dbReference type="EMBL" id="KAJ9547276.1"/>
    </source>
</evidence>
<feature type="signal peptide" evidence="2">
    <location>
        <begin position="1"/>
        <end position="19"/>
    </location>
</feature>
<organism evidence="3 4">
    <name type="scientific">Centaurea solstitialis</name>
    <name type="common">yellow star-thistle</name>
    <dbReference type="NCBI Taxonomy" id="347529"/>
    <lineage>
        <taxon>Eukaryota</taxon>
        <taxon>Viridiplantae</taxon>
        <taxon>Streptophyta</taxon>
        <taxon>Embryophyta</taxon>
        <taxon>Tracheophyta</taxon>
        <taxon>Spermatophyta</taxon>
        <taxon>Magnoliopsida</taxon>
        <taxon>eudicotyledons</taxon>
        <taxon>Gunneridae</taxon>
        <taxon>Pentapetalae</taxon>
        <taxon>asterids</taxon>
        <taxon>campanulids</taxon>
        <taxon>Asterales</taxon>
        <taxon>Asteraceae</taxon>
        <taxon>Carduoideae</taxon>
        <taxon>Cardueae</taxon>
        <taxon>Centaureinae</taxon>
        <taxon>Centaurea</taxon>
    </lineage>
</organism>
<feature type="compositionally biased region" description="Basic and acidic residues" evidence="1">
    <location>
        <begin position="33"/>
        <end position="56"/>
    </location>
</feature>
<keyword evidence="4" id="KW-1185">Reference proteome</keyword>
<dbReference type="EMBL" id="JARYMX010000005">
    <property type="protein sequence ID" value="KAJ9547276.1"/>
    <property type="molecule type" value="Genomic_DNA"/>
</dbReference>
<dbReference type="AlphaFoldDB" id="A0AA38T4H9"/>
<evidence type="ECO:0000256" key="2">
    <source>
        <dbReference type="SAM" id="SignalP"/>
    </source>
</evidence>
<comment type="caution">
    <text evidence="3">The sequence shown here is derived from an EMBL/GenBank/DDBJ whole genome shotgun (WGS) entry which is preliminary data.</text>
</comment>